<dbReference type="Pfam" id="PF00254">
    <property type="entry name" value="FKBP_C"/>
    <property type="match status" value="1"/>
</dbReference>
<evidence type="ECO:0000256" key="3">
    <source>
        <dbReference type="ARBA" id="ARBA00023110"/>
    </source>
</evidence>
<evidence type="ECO:0000313" key="9">
    <source>
        <dbReference type="Proteomes" id="UP000187261"/>
    </source>
</evidence>
<keyword evidence="4 5" id="KW-0413">Isomerase</keyword>
<dbReference type="GO" id="GO:0003755">
    <property type="term" value="F:peptidyl-prolyl cis-trans isomerase activity"/>
    <property type="evidence" value="ECO:0007669"/>
    <property type="project" value="UniProtKB-UniRule"/>
</dbReference>
<dbReference type="RefSeq" id="WP_076782053.1">
    <property type="nucleotide sequence ID" value="NZ_FTPU01000005.1"/>
</dbReference>
<evidence type="ECO:0000256" key="2">
    <source>
        <dbReference type="ARBA" id="ARBA00006577"/>
    </source>
</evidence>
<dbReference type="InterPro" id="IPR000774">
    <property type="entry name" value="PPIase_FKBP_N"/>
</dbReference>
<reference evidence="9" key="1">
    <citation type="submission" date="2016-10" db="EMBL/GenBank/DDBJ databases">
        <authorList>
            <person name="Varghese N."/>
            <person name="Submissions S."/>
        </authorList>
    </citation>
    <scope>NUCLEOTIDE SEQUENCE [LARGE SCALE GENOMIC DNA]</scope>
    <source>
        <strain evidence="9">DSM 19482</strain>
    </source>
</reference>
<dbReference type="SUPFAM" id="SSF54534">
    <property type="entry name" value="FKBP-like"/>
    <property type="match status" value="1"/>
</dbReference>
<dbReference type="EMBL" id="FTPU01000005">
    <property type="protein sequence ID" value="SIT95989.1"/>
    <property type="molecule type" value="Genomic_DNA"/>
</dbReference>
<protein>
    <recommendedName>
        <fullName evidence="6">Peptidyl-prolyl cis-trans isomerase</fullName>
        <ecNumber evidence="6">5.2.1.8</ecNumber>
    </recommendedName>
</protein>
<gene>
    <name evidence="8" type="ORF">SAMN05660493_00660</name>
</gene>
<organism evidence="8 9">
    <name type="scientific">Epilithonimonas bovis DSM 19482</name>
    <dbReference type="NCBI Taxonomy" id="1121284"/>
    <lineage>
        <taxon>Bacteria</taxon>
        <taxon>Pseudomonadati</taxon>
        <taxon>Bacteroidota</taxon>
        <taxon>Flavobacteriia</taxon>
        <taxon>Flavobacteriales</taxon>
        <taxon>Weeksellaceae</taxon>
        <taxon>Chryseobacterium group</taxon>
        <taxon>Epilithonimonas</taxon>
    </lineage>
</organism>
<dbReference type="InterPro" id="IPR001179">
    <property type="entry name" value="PPIase_FKBP_dom"/>
</dbReference>
<feature type="domain" description="PPIase FKBP-type" evidence="7">
    <location>
        <begin position="58"/>
        <end position="144"/>
    </location>
</feature>
<dbReference type="GO" id="GO:0006457">
    <property type="term" value="P:protein folding"/>
    <property type="evidence" value="ECO:0007669"/>
    <property type="project" value="InterPro"/>
</dbReference>
<evidence type="ECO:0000313" key="8">
    <source>
        <dbReference type="EMBL" id="SIT95989.1"/>
    </source>
</evidence>
<dbReference type="Pfam" id="PF01346">
    <property type="entry name" value="FKBP_N"/>
    <property type="match status" value="1"/>
</dbReference>
<sequence length="144" mass="15644">MGVADLLLKKKKALAEKNLNDGKAYMEANAEKEGVTTLPSGLQYEIITEGDGAKPKAKDTVKCHYHGTTITGEVFDSSVKRGKPASFPLNRVISGWTEALQLMPVGSKWKLTLPPNLAYGEEQISKEIGPNSTLIFEVELLGIQ</sequence>
<evidence type="ECO:0000256" key="5">
    <source>
        <dbReference type="PROSITE-ProRule" id="PRU00277"/>
    </source>
</evidence>
<dbReference type="PANTHER" id="PTHR43811">
    <property type="entry name" value="FKBP-TYPE PEPTIDYL-PROLYL CIS-TRANS ISOMERASE FKPA"/>
    <property type="match status" value="1"/>
</dbReference>
<evidence type="ECO:0000256" key="1">
    <source>
        <dbReference type="ARBA" id="ARBA00000971"/>
    </source>
</evidence>
<dbReference type="OrthoDB" id="9814548at2"/>
<dbReference type="Gene3D" id="3.10.50.40">
    <property type="match status" value="1"/>
</dbReference>
<keyword evidence="3 5" id="KW-0697">Rotamase</keyword>
<dbReference type="InterPro" id="IPR046357">
    <property type="entry name" value="PPIase_dom_sf"/>
</dbReference>
<dbReference type="AlphaFoldDB" id="A0A1U7PSU0"/>
<dbReference type="PROSITE" id="PS50059">
    <property type="entry name" value="FKBP_PPIASE"/>
    <property type="match status" value="1"/>
</dbReference>
<name>A0A1U7PSU0_9FLAO</name>
<proteinExistence type="inferred from homology"/>
<evidence type="ECO:0000259" key="7">
    <source>
        <dbReference type="PROSITE" id="PS50059"/>
    </source>
</evidence>
<dbReference type="Proteomes" id="UP000187261">
    <property type="component" value="Unassembled WGS sequence"/>
</dbReference>
<keyword evidence="9" id="KW-1185">Reference proteome</keyword>
<evidence type="ECO:0000256" key="4">
    <source>
        <dbReference type="ARBA" id="ARBA00023235"/>
    </source>
</evidence>
<dbReference type="STRING" id="1121284.SAMN05660493_00660"/>
<dbReference type="EC" id="5.2.1.8" evidence="6"/>
<comment type="catalytic activity">
    <reaction evidence="1 5 6">
        <text>[protein]-peptidylproline (omega=180) = [protein]-peptidylproline (omega=0)</text>
        <dbReference type="Rhea" id="RHEA:16237"/>
        <dbReference type="Rhea" id="RHEA-COMP:10747"/>
        <dbReference type="Rhea" id="RHEA-COMP:10748"/>
        <dbReference type="ChEBI" id="CHEBI:83833"/>
        <dbReference type="ChEBI" id="CHEBI:83834"/>
        <dbReference type="EC" id="5.2.1.8"/>
    </reaction>
</comment>
<accession>A0A1U7PSU0</accession>
<comment type="similarity">
    <text evidence="2 6">Belongs to the FKBP-type PPIase family.</text>
</comment>
<dbReference type="PANTHER" id="PTHR43811:SF19">
    <property type="entry name" value="39 KDA FK506-BINDING NUCLEAR PROTEIN"/>
    <property type="match status" value="1"/>
</dbReference>
<dbReference type="FunFam" id="3.10.50.40:FF:000006">
    <property type="entry name" value="Peptidyl-prolyl cis-trans isomerase"/>
    <property type="match status" value="1"/>
</dbReference>
<evidence type="ECO:0000256" key="6">
    <source>
        <dbReference type="RuleBase" id="RU003915"/>
    </source>
</evidence>